<organism evidence="2 3">
    <name type="scientific">Dyadobacter jejuensis</name>
    <dbReference type="NCBI Taxonomy" id="1082580"/>
    <lineage>
        <taxon>Bacteria</taxon>
        <taxon>Pseudomonadati</taxon>
        <taxon>Bacteroidota</taxon>
        <taxon>Cytophagia</taxon>
        <taxon>Cytophagales</taxon>
        <taxon>Spirosomataceae</taxon>
        <taxon>Dyadobacter</taxon>
    </lineage>
</organism>
<evidence type="ECO:0008006" key="4">
    <source>
        <dbReference type="Google" id="ProtNLM"/>
    </source>
</evidence>
<dbReference type="AlphaFoldDB" id="A0A316AI38"/>
<name>A0A316AI38_9BACT</name>
<keyword evidence="1" id="KW-0732">Signal</keyword>
<sequence length="159" mass="17956">MKALIRLFCLLLLGHAPAYSQSADQNAKRADIGLSYVNQTVFLKGGVDYAVMDQVFCGIDLMLHPKDKVYTLNPAIRISYYFNNLLNLKKDNIDLFGGIGLSKNFIFNEGQNTSTKIYLPVHFGLRYFFNERMGIKTGIVLPNRVTKYNILELGLGIKI</sequence>
<gene>
    <name evidence="2" type="ORF">CLV98_10783</name>
</gene>
<evidence type="ECO:0000313" key="2">
    <source>
        <dbReference type="EMBL" id="PWJ57376.1"/>
    </source>
</evidence>
<dbReference type="Proteomes" id="UP000245880">
    <property type="component" value="Unassembled WGS sequence"/>
</dbReference>
<reference evidence="2 3" key="1">
    <citation type="submission" date="2018-03" db="EMBL/GenBank/DDBJ databases">
        <title>Genomic Encyclopedia of Archaeal and Bacterial Type Strains, Phase II (KMG-II): from individual species to whole genera.</title>
        <authorList>
            <person name="Goeker M."/>
        </authorList>
    </citation>
    <scope>NUCLEOTIDE SEQUENCE [LARGE SCALE GENOMIC DNA]</scope>
    <source>
        <strain evidence="2 3">DSM 100346</strain>
    </source>
</reference>
<dbReference type="OrthoDB" id="658990at2"/>
<evidence type="ECO:0000256" key="1">
    <source>
        <dbReference type="SAM" id="SignalP"/>
    </source>
</evidence>
<evidence type="ECO:0000313" key="3">
    <source>
        <dbReference type="Proteomes" id="UP000245880"/>
    </source>
</evidence>
<accession>A0A316AI38</accession>
<feature type="chain" id="PRO_5016254962" description="Outer membrane protein with beta-barrel domain" evidence="1">
    <location>
        <begin position="19"/>
        <end position="159"/>
    </location>
</feature>
<proteinExistence type="predicted"/>
<protein>
    <recommendedName>
        <fullName evidence="4">Outer membrane protein with beta-barrel domain</fullName>
    </recommendedName>
</protein>
<dbReference type="EMBL" id="QGDT01000007">
    <property type="protein sequence ID" value="PWJ57376.1"/>
    <property type="molecule type" value="Genomic_DNA"/>
</dbReference>
<feature type="signal peptide" evidence="1">
    <location>
        <begin position="1"/>
        <end position="18"/>
    </location>
</feature>
<comment type="caution">
    <text evidence="2">The sequence shown here is derived from an EMBL/GenBank/DDBJ whole genome shotgun (WGS) entry which is preliminary data.</text>
</comment>
<keyword evidence="3" id="KW-1185">Reference proteome</keyword>
<dbReference type="RefSeq" id="WP_109675060.1">
    <property type="nucleotide sequence ID" value="NZ_QGDT01000007.1"/>
</dbReference>